<accession>A0AA35JUU1</accession>
<name>A0AA35JUU1_9SAUR</name>
<gene>
    <name evidence="2" type="ORF">PODLI_1B012193</name>
</gene>
<evidence type="ECO:0000313" key="3">
    <source>
        <dbReference type="Proteomes" id="UP001178461"/>
    </source>
</evidence>
<feature type="region of interest" description="Disordered" evidence="1">
    <location>
        <begin position="1"/>
        <end position="26"/>
    </location>
</feature>
<organism evidence="2 3">
    <name type="scientific">Podarcis lilfordi</name>
    <name type="common">Lilford's wall lizard</name>
    <dbReference type="NCBI Taxonomy" id="74358"/>
    <lineage>
        <taxon>Eukaryota</taxon>
        <taxon>Metazoa</taxon>
        <taxon>Chordata</taxon>
        <taxon>Craniata</taxon>
        <taxon>Vertebrata</taxon>
        <taxon>Euteleostomi</taxon>
        <taxon>Lepidosauria</taxon>
        <taxon>Squamata</taxon>
        <taxon>Bifurcata</taxon>
        <taxon>Unidentata</taxon>
        <taxon>Episquamata</taxon>
        <taxon>Laterata</taxon>
        <taxon>Lacertibaenia</taxon>
        <taxon>Lacertidae</taxon>
        <taxon>Podarcis</taxon>
    </lineage>
</organism>
<feature type="region of interest" description="Disordered" evidence="1">
    <location>
        <begin position="103"/>
        <end position="134"/>
    </location>
</feature>
<dbReference type="EMBL" id="OX395127">
    <property type="protein sequence ID" value="CAI5765694.1"/>
    <property type="molecule type" value="Genomic_DNA"/>
</dbReference>
<dbReference type="Proteomes" id="UP001178461">
    <property type="component" value="Chromosome 2"/>
</dbReference>
<protein>
    <submittedName>
        <fullName evidence="2">Uncharacterized protein</fullName>
    </submittedName>
</protein>
<evidence type="ECO:0000256" key="1">
    <source>
        <dbReference type="SAM" id="MobiDB-lite"/>
    </source>
</evidence>
<proteinExistence type="predicted"/>
<sequence length="134" mass="14852">MTTQSQNPHPFSRPSASPPGAKKHKSVIVCQAKDGHLRQPHGGHEVPYQTSENSLSMDIQVPQDNNPRFSTPEVASTSSIREADGWAVHQQHPQSVFWAQHPQALEASPQMERSRDEQDRSSCILKASYSSELA</sequence>
<evidence type="ECO:0000313" key="2">
    <source>
        <dbReference type="EMBL" id="CAI5765694.1"/>
    </source>
</evidence>
<dbReference type="AlphaFoldDB" id="A0AA35JUU1"/>
<keyword evidence="3" id="KW-1185">Reference proteome</keyword>
<reference evidence="2" key="1">
    <citation type="submission" date="2022-12" db="EMBL/GenBank/DDBJ databases">
        <authorList>
            <person name="Alioto T."/>
            <person name="Alioto T."/>
            <person name="Gomez Garrido J."/>
        </authorList>
    </citation>
    <scope>NUCLEOTIDE SEQUENCE</scope>
</reference>